<comment type="catalytic activity">
    <reaction evidence="8">
        <text>decanoyl-[ACP] + malonyl-[ACP] + H(+) = 3-oxododecanoyl-[ACP] + holo-[ACP] + CO2</text>
        <dbReference type="Rhea" id="RHEA:41868"/>
        <dbReference type="Rhea" id="RHEA-COMP:9623"/>
        <dbReference type="Rhea" id="RHEA-COMP:9640"/>
        <dbReference type="Rhea" id="RHEA-COMP:9641"/>
        <dbReference type="Rhea" id="RHEA-COMP:9685"/>
        <dbReference type="ChEBI" id="CHEBI:15378"/>
        <dbReference type="ChEBI" id="CHEBI:16526"/>
        <dbReference type="ChEBI" id="CHEBI:64479"/>
        <dbReference type="ChEBI" id="CHEBI:78449"/>
        <dbReference type="ChEBI" id="CHEBI:78468"/>
        <dbReference type="ChEBI" id="CHEBI:78469"/>
    </reaction>
    <physiologicalReaction direction="left-to-right" evidence="8">
        <dbReference type="Rhea" id="RHEA:41869"/>
    </physiologicalReaction>
</comment>
<protein>
    <submittedName>
        <fullName evidence="14">Uncharacterized protein LOC111822330</fullName>
    </submittedName>
</protein>
<dbReference type="Pfam" id="PF00109">
    <property type="entry name" value="ketoacyl-synt"/>
    <property type="match status" value="1"/>
</dbReference>
<evidence type="ECO:0000259" key="12">
    <source>
        <dbReference type="PROSITE" id="PS52004"/>
    </source>
</evidence>
<gene>
    <name evidence="14" type="primary">LOC111822330</name>
</gene>
<dbReference type="InterPro" id="IPR020841">
    <property type="entry name" value="PKS_Beta-ketoAc_synthase_dom"/>
</dbReference>
<evidence type="ECO:0000313" key="13">
    <source>
        <dbReference type="Proteomes" id="UP000248480"/>
    </source>
</evidence>
<keyword evidence="2" id="KW-0597">Phosphoprotein</keyword>
<sequence length="455" mass="49142">MDKTMEKNDEVAIVGIGCNFPGGEGVENFWQVLMEGRNCAVEISPERFDIKEWYAADENTPGKSQTRRAAFIDGLNEFDNKLFGISDSEAEHMDPQQKLLLECTYRALESAGIPAEEVAGSRMGVFIGVMNRDYELMSLRNPRTANHYDATGSAVSIAANRISYVFNLTGPSLAIDTACSSSLVALYYAFLAVKQGDCETALCGGVSCMLDPAVNVVLSKAKLISPEGVSKPFSKKADGYGRAEGCGVVLLKPLRKALEDHNRIWGVIAAIAVNQDGRSATPIIRPSQEQQERLLQSIYSAHIDPLSVQYIEAHGTGTSVGDVTEAESLGNAVGRNRPGGSPALKIGSVKGNIGHSESAAGTAGLIKVLLMMQHEKIVPSLHYSENISSIDTKRLNLSIPTSLDAWEEPREFGRGAGPPGNPSSSPWKTQLVIWTKVSKFRCKIWLTHQPAEGAM</sequence>
<dbReference type="GO" id="GO:0004315">
    <property type="term" value="F:3-oxoacyl-[acyl-carrier-protein] synthase activity"/>
    <property type="evidence" value="ECO:0007669"/>
    <property type="project" value="UniProtKB-EC"/>
</dbReference>
<dbReference type="Gene3D" id="3.40.47.10">
    <property type="match status" value="1"/>
</dbReference>
<accession>A0A2Y9RXK3</accession>
<comment type="catalytic activity">
    <reaction evidence="10">
        <text>octanoyl-[ACP] + malonyl-[ACP] + H(+) = 3-oxodecanoyl-[ACP] + holo-[ACP] + CO2</text>
        <dbReference type="Rhea" id="RHEA:41852"/>
        <dbReference type="Rhea" id="RHEA-COMP:9623"/>
        <dbReference type="Rhea" id="RHEA-COMP:9636"/>
        <dbReference type="Rhea" id="RHEA-COMP:9637"/>
        <dbReference type="Rhea" id="RHEA-COMP:9685"/>
        <dbReference type="ChEBI" id="CHEBI:15378"/>
        <dbReference type="ChEBI" id="CHEBI:16526"/>
        <dbReference type="ChEBI" id="CHEBI:64479"/>
        <dbReference type="ChEBI" id="CHEBI:78449"/>
        <dbReference type="ChEBI" id="CHEBI:78463"/>
        <dbReference type="ChEBI" id="CHEBI:78464"/>
    </reaction>
    <physiologicalReaction direction="left-to-right" evidence="10">
        <dbReference type="Rhea" id="RHEA:41853"/>
    </physiologicalReaction>
</comment>
<evidence type="ECO:0000256" key="6">
    <source>
        <dbReference type="ARBA" id="ARBA00047578"/>
    </source>
</evidence>
<comment type="catalytic activity">
    <reaction evidence="5">
        <text>tetradecanoyl-[ACP] + malonyl-[ACP] + H(+) = 3-oxohexadecanoyl-[ACP] + holo-[ACP] + CO2</text>
        <dbReference type="Rhea" id="RHEA:41900"/>
        <dbReference type="Rhea" id="RHEA-COMP:9623"/>
        <dbReference type="Rhea" id="RHEA-COMP:9648"/>
        <dbReference type="Rhea" id="RHEA-COMP:9649"/>
        <dbReference type="Rhea" id="RHEA-COMP:9685"/>
        <dbReference type="ChEBI" id="CHEBI:15378"/>
        <dbReference type="ChEBI" id="CHEBI:16526"/>
        <dbReference type="ChEBI" id="CHEBI:64479"/>
        <dbReference type="ChEBI" id="CHEBI:78449"/>
        <dbReference type="ChEBI" id="CHEBI:78477"/>
        <dbReference type="ChEBI" id="CHEBI:78478"/>
    </reaction>
    <physiologicalReaction direction="left-to-right" evidence="5">
        <dbReference type="Rhea" id="RHEA:41901"/>
    </physiologicalReaction>
</comment>
<evidence type="ECO:0000256" key="3">
    <source>
        <dbReference type="ARBA" id="ARBA00022679"/>
    </source>
</evidence>
<keyword evidence="3 11" id="KW-0808">Transferase</keyword>
<comment type="catalytic activity">
    <reaction evidence="7">
        <text>a fatty acyl-[ACP] + malonyl-[ACP] + H(+) = a 3-oxoacyl-[ACP] + holo-[ACP] + CO2</text>
        <dbReference type="Rhea" id="RHEA:22836"/>
        <dbReference type="Rhea" id="RHEA-COMP:9623"/>
        <dbReference type="Rhea" id="RHEA-COMP:9685"/>
        <dbReference type="Rhea" id="RHEA-COMP:9916"/>
        <dbReference type="Rhea" id="RHEA-COMP:14125"/>
        <dbReference type="ChEBI" id="CHEBI:15378"/>
        <dbReference type="ChEBI" id="CHEBI:16526"/>
        <dbReference type="ChEBI" id="CHEBI:64479"/>
        <dbReference type="ChEBI" id="CHEBI:78449"/>
        <dbReference type="ChEBI" id="CHEBI:78776"/>
        <dbReference type="ChEBI" id="CHEBI:138651"/>
        <dbReference type="EC" id="2.3.1.41"/>
    </reaction>
    <physiologicalReaction direction="left-to-right" evidence="7">
        <dbReference type="Rhea" id="RHEA:22837"/>
    </physiologicalReaction>
</comment>
<organism evidence="13 14">
    <name type="scientific">Trichechus manatus latirostris</name>
    <name type="common">Florida manatee</name>
    <dbReference type="NCBI Taxonomy" id="127582"/>
    <lineage>
        <taxon>Eukaryota</taxon>
        <taxon>Metazoa</taxon>
        <taxon>Chordata</taxon>
        <taxon>Craniata</taxon>
        <taxon>Vertebrata</taxon>
        <taxon>Euteleostomi</taxon>
        <taxon>Mammalia</taxon>
        <taxon>Eutheria</taxon>
        <taxon>Afrotheria</taxon>
        <taxon>Sirenia</taxon>
        <taxon>Trichechidae</taxon>
        <taxon>Trichechus</taxon>
    </lineage>
</organism>
<name>A0A2Y9RXK3_TRIMA</name>
<dbReference type="GO" id="GO:0004312">
    <property type="term" value="F:fatty acid synthase activity"/>
    <property type="evidence" value="ECO:0007669"/>
    <property type="project" value="TreeGrafter"/>
</dbReference>
<evidence type="ECO:0000313" key="14">
    <source>
        <dbReference type="RefSeq" id="XP_023596403.1"/>
    </source>
</evidence>
<dbReference type="InterPro" id="IPR014030">
    <property type="entry name" value="Ketoacyl_synth_N"/>
</dbReference>
<evidence type="ECO:0000256" key="1">
    <source>
        <dbReference type="ARBA" id="ARBA00022450"/>
    </source>
</evidence>
<evidence type="ECO:0000256" key="2">
    <source>
        <dbReference type="ARBA" id="ARBA00022553"/>
    </source>
</evidence>
<dbReference type="InterPro" id="IPR050091">
    <property type="entry name" value="PKS_NRPS_Biosynth_Enz"/>
</dbReference>
<evidence type="ECO:0000256" key="4">
    <source>
        <dbReference type="ARBA" id="ARBA00047394"/>
    </source>
</evidence>
<comment type="catalytic activity">
    <reaction evidence="4">
        <text>hexanoyl-[ACP] + malonyl-[ACP] + H(+) = 3-oxooctanoyl-[ACP] + holo-[ACP] + CO2</text>
        <dbReference type="Rhea" id="RHEA:41836"/>
        <dbReference type="Rhea" id="RHEA-COMP:9623"/>
        <dbReference type="Rhea" id="RHEA-COMP:9632"/>
        <dbReference type="Rhea" id="RHEA-COMP:9633"/>
        <dbReference type="Rhea" id="RHEA-COMP:9685"/>
        <dbReference type="ChEBI" id="CHEBI:15378"/>
        <dbReference type="ChEBI" id="CHEBI:16526"/>
        <dbReference type="ChEBI" id="CHEBI:64479"/>
        <dbReference type="ChEBI" id="CHEBI:78449"/>
        <dbReference type="ChEBI" id="CHEBI:78459"/>
        <dbReference type="ChEBI" id="CHEBI:78460"/>
    </reaction>
    <physiologicalReaction direction="left-to-right" evidence="4">
        <dbReference type="Rhea" id="RHEA:41837"/>
    </physiologicalReaction>
</comment>
<evidence type="ECO:0000256" key="9">
    <source>
        <dbReference type="ARBA" id="ARBA00049449"/>
    </source>
</evidence>
<keyword evidence="13" id="KW-1185">Reference proteome</keyword>
<evidence type="ECO:0000256" key="7">
    <source>
        <dbReference type="ARBA" id="ARBA00048506"/>
    </source>
</evidence>
<dbReference type="PROSITE" id="PS52004">
    <property type="entry name" value="KS3_2"/>
    <property type="match status" value="1"/>
</dbReference>
<dbReference type="PROSITE" id="PS00606">
    <property type="entry name" value="KS3_1"/>
    <property type="match status" value="1"/>
</dbReference>
<feature type="domain" description="Ketosynthase family 3 (KS3)" evidence="12">
    <location>
        <begin position="8"/>
        <end position="435"/>
    </location>
</feature>
<dbReference type="InterPro" id="IPR018201">
    <property type="entry name" value="Ketoacyl_synth_AS"/>
</dbReference>
<dbReference type="Proteomes" id="UP000248480">
    <property type="component" value="Unplaced"/>
</dbReference>
<dbReference type="SUPFAM" id="SSF53901">
    <property type="entry name" value="Thiolase-like"/>
    <property type="match status" value="2"/>
</dbReference>
<comment type="catalytic activity">
    <reaction evidence="9">
        <text>butanoyl-[ACP] + malonyl-[ACP] + H(+) = 3-oxohexanoyl-[ACP] + holo-[ACP] + CO2</text>
        <dbReference type="Rhea" id="RHEA:41820"/>
        <dbReference type="Rhea" id="RHEA-COMP:9623"/>
        <dbReference type="Rhea" id="RHEA-COMP:9628"/>
        <dbReference type="Rhea" id="RHEA-COMP:9629"/>
        <dbReference type="Rhea" id="RHEA-COMP:9685"/>
        <dbReference type="ChEBI" id="CHEBI:15378"/>
        <dbReference type="ChEBI" id="CHEBI:16526"/>
        <dbReference type="ChEBI" id="CHEBI:64479"/>
        <dbReference type="ChEBI" id="CHEBI:78449"/>
        <dbReference type="ChEBI" id="CHEBI:78454"/>
        <dbReference type="ChEBI" id="CHEBI:78456"/>
    </reaction>
    <physiologicalReaction direction="left-to-right" evidence="9">
        <dbReference type="Rhea" id="RHEA:41821"/>
    </physiologicalReaction>
</comment>
<dbReference type="InterPro" id="IPR014031">
    <property type="entry name" value="Ketoacyl_synth_C"/>
</dbReference>
<dbReference type="InParanoid" id="A0A2Y9RXK3"/>
<evidence type="ECO:0000256" key="8">
    <source>
        <dbReference type="ARBA" id="ARBA00049109"/>
    </source>
</evidence>
<dbReference type="GeneID" id="111822330"/>
<evidence type="ECO:0000256" key="10">
    <source>
        <dbReference type="ARBA" id="ARBA00049533"/>
    </source>
</evidence>
<dbReference type="SMART" id="SM00825">
    <property type="entry name" value="PKS_KS"/>
    <property type="match status" value="1"/>
</dbReference>
<reference evidence="14" key="1">
    <citation type="submission" date="2025-08" db="UniProtKB">
        <authorList>
            <consortium name="RefSeq"/>
        </authorList>
    </citation>
    <scope>IDENTIFICATION</scope>
</reference>
<dbReference type="PANTHER" id="PTHR43775">
    <property type="entry name" value="FATTY ACID SYNTHASE"/>
    <property type="match status" value="1"/>
</dbReference>
<dbReference type="Pfam" id="PF02801">
    <property type="entry name" value="Ketoacyl-synt_C"/>
    <property type="match status" value="1"/>
</dbReference>
<dbReference type="PANTHER" id="PTHR43775:SF37">
    <property type="entry name" value="SI:DKEY-61P9.11"/>
    <property type="match status" value="1"/>
</dbReference>
<keyword evidence="1" id="KW-0596">Phosphopantetheine</keyword>
<dbReference type="GO" id="GO:0006633">
    <property type="term" value="P:fatty acid biosynthetic process"/>
    <property type="evidence" value="ECO:0007669"/>
    <property type="project" value="InterPro"/>
</dbReference>
<dbReference type="STRING" id="127582.A0A2Y9RXK3"/>
<dbReference type="CDD" id="cd00833">
    <property type="entry name" value="PKS"/>
    <property type="match status" value="1"/>
</dbReference>
<evidence type="ECO:0000256" key="11">
    <source>
        <dbReference type="RuleBase" id="RU003694"/>
    </source>
</evidence>
<comment type="similarity">
    <text evidence="11">Belongs to the thiolase-like superfamily. Beta-ketoacyl-ACP synthases family.</text>
</comment>
<dbReference type="InterPro" id="IPR016039">
    <property type="entry name" value="Thiolase-like"/>
</dbReference>
<comment type="catalytic activity">
    <reaction evidence="6">
        <text>dodecanoyl-[ACP] + malonyl-[ACP] + H(+) = 3-oxotetradecanoyl-[ACP] + holo-[ACP] + CO2</text>
        <dbReference type="Rhea" id="RHEA:41884"/>
        <dbReference type="Rhea" id="RHEA-COMP:9623"/>
        <dbReference type="Rhea" id="RHEA-COMP:9644"/>
        <dbReference type="Rhea" id="RHEA-COMP:9645"/>
        <dbReference type="Rhea" id="RHEA-COMP:9685"/>
        <dbReference type="ChEBI" id="CHEBI:15378"/>
        <dbReference type="ChEBI" id="CHEBI:16526"/>
        <dbReference type="ChEBI" id="CHEBI:64479"/>
        <dbReference type="ChEBI" id="CHEBI:65264"/>
        <dbReference type="ChEBI" id="CHEBI:78449"/>
        <dbReference type="ChEBI" id="CHEBI:78473"/>
    </reaction>
    <physiologicalReaction direction="left-to-right" evidence="6">
        <dbReference type="Rhea" id="RHEA:41885"/>
    </physiologicalReaction>
</comment>
<proteinExistence type="inferred from homology"/>
<dbReference type="OrthoDB" id="9445321at2759"/>
<dbReference type="KEGG" id="tmu:111822330"/>
<dbReference type="RefSeq" id="XP_023596403.1">
    <property type="nucleotide sequence ID" value="XM_023740635.1"/>
</dbReference>
<dbReference type="AlphaFoldDB" id="A0A2Y9RXK3"/>
<evidence type="ECO:0000256" key="5">
    <source>
        <dbReference type="ARBA" id="ARBA00047451"/>
    </source>
</evidence>